<keyword evidence="4" id="KW-1185">Reference proteome</keyword>
<sequence length="310" mass="34783">MTSSLTKQQNNFKIALKQLEDELLLRLSSAGGEVLSDKNLVLNLEQSKLMAKDIEEQVVEAKLTAAEIDKAREKYRTAATRASIIYFIMITSRRNFSIADSTFPVAIVASSIMMKSDLLIKSASLDVALISDTEFFKNGKAFSIVFQKAIVSAEPSVDIHERVRNLVDNITFMIFMYTSRGLFESDKLIFLAQMAIQKYGPKSIRIPESIEIQIDGSGPIDLDFHQFCEKSSFPSIWVTLHGIVLKMANLVLVIENYEDVILAIANEIKAEELDFVLRFPYVTGLTSPVDFLTSQLWGGIKALAMMDDFR</sequence>
<evidence type="ECO:0000259" key="2">
    <source>
        <dbReference type="Pfam" id="PF12781"/>
    </source>
</evidence>
<feature type="coiled-coil region" evidence="1">
    <location>
        <begin position="44"/>
        <end position="71"/>
    </location>
</feature>
<protein>
    <recommendedName>
        <fullName evidence="2">Dynein heavy chain ATP-binding dynein motor region domain-containing protein</fullName>
    </recommendedName>
</protein>
<dbReference type="GO" id="GO:0051959">
    <property type="term" value="F:dynein light intermediate chain binding"/>
    <property type="evidence" value="ECO:0007669"/>
    <property type="project" value="InterPro"/>
</dbReference>
<reference evidence="3" key="1">
    <citation type="submission" date="2021-12" db="EMBL/GenBank/DDBJ databases">
        <authorList>
            <person name="King R."/>
        </authorList>
    </citation>
    <scope>NUCLEOTIDE SEQUENCE</scope>
</reference>
<name>A0A9P0F1V1_BEMTA</name>
<evidence type="ECO:0000313" key="3">
    <source>
        <dbReference type="EMBL" id="CAH0384810.1"/>
    </source>
</evidence>
<evidence type="ECO:0000313" key="4">
    <source>
        <dbReference type="Proteomes" id="UP001152759"/>
    </source>
</evidence>
<evidence type="ECO:0000256" key="1">
    <source>
        <dbReference type="SAM" id="Coils"/>
    </source>
</evidence>
<dbReference type="GO" id="GO:0007018">
    <property type="term" value="P:microtubule-based movement"/>
    <property type="evidence" value="ECO:0007669"/>
    <property type="project" value="InterPro"/>
</dbReference>
<organism evidence="3 4">
    <name type="scientific">Bemisia tabaci</name>
    <name type="common">Sweetpotato whitefly</name>
    <name type="synonym">Aleurodes tabaci</name>
    <dbReference type="NCBI Taxonomy" id="7038"/>
    <lineage>
        <taxon>Eukaryota</taxon>
        <taxon>Metazoa</taxon>
        <taxon>Ecdysozoa</taxon>
        <taxon>Arthropoda</taxon>
        <taxon>Hexapoda</taxon>
        <taxon>Insecta</taxon>
        <taxon>Pterygota</taxon>
        <taxon>Neoptera</taxon>
        <taxon>Paraneoptera</taxon>
        <taxon>Hemiptera</taxon>
        <taxon>Sternorrhyncha</taxon>
        <taxon>Aleyrodoidea</taxon>
        <taxon>Aleyrodidae</taxon>
        <taxon>Aleyrodinae</taxon>
        <taxon>Bemisia</taxon>
    </lineage>
</organism>
<dbReference type="Gene3D" id="6.10.140.1060">
    <property type="match status" value="1"/>
</dbReference>
<dbReference type="Pfam" id="PF12781">
    <property type="entry name" value="AAA_9"/>
    <property type="match status" value="1"/>
</dbReference>
<dbReference type="InterPro" id="IPR026983">
    <property type="entry name" value="DHC"/>
</dbReference>
<feature type="domain" description="Dynein heavy chain ATP-binding dynein motor region" evidence="2">
    <location>
        <begin position="3"/>
        <end position="54"/>
    </location>
</feature>
<dbReference type="PANTHER" id="PTHR22878">
    <property type="entry name" value="DYNEIN HEAVY CHAIN 6, AXONEMAL-LIKE-RELATED"/>
    <property type="match status" value="1"/>
</dbReference>
<keyword evidence="1" id="KW-0175">Coiled coil</keyword>
<dbReference type="Gene3D" id="1.10.8.1220">
    <property type="match status" value="1"/>
</dbReference>
<accession>A0A9P0F1V1</accession>
<dbReference type="GO" id="GO:0045505">
    <property type="term" value="F:dynein intermediate chain binding"/>
    <property type="evidence" value="ECO:0007669"/>
    <property type="project" value="InterPro"/>
</dbReference>
<dbReference type="InterPro" id="IPR035706">
    <property type="entry name" value="AAA_9"/>
</dbReference>
<dbReference type="Proteomes" id="UP001152759">
    <property type="component" value="Chromosome 2"/>
</dbReference>
<proteinExistence type="predicted"/>
<dbReference type="PANTHER" id="PTHR22878:SF69">
    <property type="entry name" value="DYNEIN HEAVY CHAIN"/>
    <property type="match status" value="1"/>
</dbReference>
<dbReference type="EMBL" id="OU963863">
    <property type="protein sequence ID" value="CAH0384810.1"/>
    <property type="molecule type" value="Genomic_DNA"/>
</dbReference>
<dbReference type="GO" id="GO:0030286">
    <property type="term" value="C:dynein complex"/>
    <property type="evidence" value="ECO:0007669"/>
    <property type="project" value="InterPro"/>
</dbReference>
<gene>
    <name evidence="3" type="ORF">BEMITA_LOCUS4103</name>
</gene>
<dbReference type="AlphaFoldDB" id="A0A9P0F1V1"/>